<dbReference type="AlphaFoldDB" id="A0AAV9EJ63"/>
<gene>
    <name evidence="2" type="ORF">QJS10_CPA06g01887</name>
</gene>
<reference evidence="2" key="2">
    <citation type="submission" date="2023-06" db="EMBL/GenBank/DDBJ databases">
        <authorList>
            <person name="Ma L."/>
            <person name="Liu K.-W."/>
            <person name="Li Z."/>
            <person name="Hsiao Y.-Y."/>
            <person name="Qi Y."/>
            <person name="Fu T."/>
            <person name="Tang G."/>
            <person name="Zhang D."/>
            <person name="Sun W.-H."/>
            <person name="Liu D.-K."/>
            <person name="Li Y."/>
            <person name="Chen G.-Z."/>
            <person name="Liu X.-D."/>
            <person name="Liao X.-Y."/>
            <person name="Jiang Y.-T."/>
            <person name="Yu X."/>
            <person name="Hao Y."/>
            <person name="Huang J."/>
            <person name="Zhao X.-W."/>
            <person name="Ke S."/>
            <person name="Chen Y.-Y."/>
            <person name="Wu W.-L."/>
            <person name="Hsu J.-L."/>
            <person name="Lin Y.-F."/>
            <person name="Huang M.-D."/>
            <person name="Li C.-Y."/>
            <person name="Huang L."/>
            <person name="Wang Z.-W."/>
            <person name="Zhao X."/>
            <person name="Zhong W.-Y."/>
            <person name="Peng D.-H."/>
            <person name="Ahmad S."/>
            <person name="Lan S."/>
            <person name="Zhang J.-S."/>
            <person name="Tsai W.-C."/>
            <person name="Van De Peer Y."/>
            <person name="Liu Z.-J."/>
        </authorList>
    </citation>
    <scope>NUCLEOTIDE SEQUENCE</scope>
    <source>
        <strain evidence="2">CP</strain>
        <tissue evidence="2">Leaves</tissue>
    </source>
</reference>
<feature type="signal peptide" evidence="1">
    <location>
        <begin position="1"/>
        <end position="32"/>
    </location>
</feature>
<evidence type="ECO:0000313" key="2">
    <source>
        <dbReference type="EMBL" id="KAK1313526.1"/>
    </source>
</evidence>
<comment type="caution">
    <text evidence="2">The sequence shown here is derived from an EMBL/GenBank/DDBJ whole genome shotgun (WGS) entry which is preliminary data.</text>
</comment>
<evidence type="ECO:0000313" key="3">
    <source>
        <dbReference type="Proteomes" id="UP001180020"/>
    </source>
</evidence>
<dbReference type="Proteomes" id="UP001180020">
    <property type="component" value="Unassembled WGS sequence"/>
</dbReference>
<accession>A0AAV9EJ63</accession>
<proteinExistence type="predicted"/>
<evidence type="ECO:0000256" key="1">
    <source>
        <dbReference type="SAM" id="SignalP"/>
    </source>
</evidence>
<name>A0AAV9EJ63_ACOCL</name>
<organism evidence="2 3">
    <name type="scientific">Acorus calamus</name>
    <name type="common">Sweet flag</name>
    <dbReference type="NCBI Taxonomy" id="4465"/>
    <lineage>
        <taxon>Eukaryota</taxon>
        <taxon>Viridiplantae</taxon>
        <taxon>Streptophyta</taxon>
        <taxon>Embryophyta</taxon>
        <taxon>Tracheophyta</taxon>
        <taxon>Spermatophyta</taxon>
        <taxon>Magnoliopsida</taxon>
        <taxon>Liliopsida</taxon>
        <taxon>Acoraceae</taxon>
        <taxon>Acorus</taxon>
    </lineage>
</organism>
<protein>
    <submittedName>
        <fullName evidence="2">Uncharacterized protein</fullName>
    </submittedName>
</protein>
<keyword evidence="3" id="KW-1185">Reference proteome</keyword>
<sequence length="95" mass="10924">MAYPSSMKNLFVLVTLVTLVVLLQSSKAPAEAKIIGGRTKFMENDLRSLECIQTGCRHSIWRVRRHESAHPHMLINMNFARRTARVPKPKFDEDM</sequence>
<feature type="chain" id="PRO_5043406885" evidence="1">
    <location>
        <begin position="33"/>
        <end position="95"/>
    </location>
</feature>
<keyword evidence="1" id="KW-0732">Signal</keyword>
<reference evidence="2" key="1">
    <citation type="journal article" date="2023" name="Nat. Commun.">
        <title>Diploid and tetraploid genomes of Acorus and the evolution of monocots.</title>
        <authorList>
            <person name="Ma L."/>
            <person name="Liu K.W."/>
            <person name="Li Z."/>
            <person name="Hsiao Y.Y."/>
            <person name="Qi Y."/>
            <person name="Fu T."/>
            <person name="Tang G.D."/>
            <person name="Zhang D."/>
            <person name="Sun W.H."/>
            <person name="Liu D.K."/>
            <person name="Li Y."/>
            <person name="Chen G.Z."/>
            <person name="Liu X.D."/>
            <person name="Liao X.Y."/>
            <person name="Jiang Y.T."/>
            <person name="Yu X."/>
            <person name="Hao Y."/>
            <person name="Huang J."/>
            <person name="Zhao X.W."/>
            <person name="Ke S."/>
            <person name="Chen Y.Y."/>
            <person name="Wu W.L."/>
            <person name="Hsu J.L."/>
            <person name="Lin Y.F."/>
            <person name="Huang M.D."/>
            <person name="Li C.Y."/>
            <person name="Huang L."/>
            <person name="Wang Z.W."/>
            <person name="Zhao X."/>
            <person name="Zhong W.Y."/>
            <person name="Peng D.H."/>
            <person name="Ahmad S."/>
            <person name="Lan S."/>
            <person name="Zhang J.S."/>
            <person name="Tsai W.C."/>
            <person name="Van de Peer Y."/>
            <person name="Liu Z.J."/>
        </authorList>
    </citation>
    <scope>NUCLEOTIDE SEQUENCE</scope>
    <source>
        <strain evidence="2">CP</strain>
    </source>
</reference>
<dbReference type="EMBL" id="JAUJYO010000006">
    <property type="protein sequence ID" value="KAK1313526.1"/>
    <property type="molecule type" value="Genomic_DNA"/>
</dbReference>